<evidence type="ECO:0000313" key="2">
    <source>
        <dbReference type="Proteomes" id="UP001143910"/>
    </source>
</evidence>
<keyword evidence="2" id="KW-1185">Reference proteome</keyword>
<reference evidence="1" key="1">
    <citation type="submission" date="2022-08" db="EMBL/GenBank/DDBJ databases">
        <title>Genome Sequence of Lecanicillium fungicola.</title>
        <authorList>
            <person name="Buettner E."/>
        </authorList>
    </citation>
    <scope>NUCLEOTIDE SEQUENCE</scope>
    <source>
        <strain evidence="1">Babe33</strain>
    </source>
</reference>
<proteinExistence type="predicted"/>
<comment type="caution">
    <text evidence="1">The sequence shown here is derived from an EMBL/GenBank/DDBJ whole genome shotgun (WGS) entry which is preliminary data.</text>
</comment>
<organism evidence="1 2">
    <name type="scientific">Zarea fungicola</name>
    <dbReference type="NCBI Taxonomy" id="93591"/>
    <lineage>
        <taxon>Eukaryota</taxon>
        <taxon>Fungi</taxon>
        <taxon>Dikarya</taxon>
        <taxon>Ascomycota</taxon>
        <taxon>Pezizomycotina</taxon>
        <taxon>Sordariomycetes</taxon>
        <taxon>Hypocreomycetidae</taxon>
        <taxon>Hypocreales</taxon>
        <taxon>Cordycipitaceae</taxon>
        <taxon>Zarea</taxon>
    </lineage>
</organism>
<protein>
    <submittedName>
        <fullName evidence="1">Uncharacterized protein</fullName>
    </submittedName>
</protein>
<evidence type="ECO:0000313" key="1">
    <source>
        <dbReference type="EMBL" id="KAJ2976202.1"/>
    </source>
</evidence>
<gene>
    <name evidence="1" type="ORF">NQ176_g5088</name>
</gene>
<accession>A0ACC1NBE9</accession>
<dbReference type="EMBL" id="JANJQO010000610">
    <property type="protein sequence ID" value="KAJ2976202.1"/>
    <property type="molecule type" value="Genomic_DNA"/>
</dbReference>
<sequence length="968" mass="105209">MSTEDEAGQLTLDDASLTFSDVFATTGATPDPSVAATDITKSLLDPNSVWDFQGTPSLDPYNLTTPSASTSRPEFIPAAWSFQDFENQDATSTSAQSAGITTAINPISLFAETSDPIGFSAPSEGARESTTGNRAPATQPRYSSTLAPGVEEKLRKIAMPGGLPRYALHQTSPTSSKSDSKAGIISSPEDVTEAKHESRKRKVSSEPEDDDDDDDDKPVKKTAHNMIEKRYRTNINDKIAALRDSVPSLRIMSKSARGEDTTQDREELHGLTPAHKLNKATVLSKATEYIRHLEKRNTRLLDENSAMQARIAAFEKLFMAGAMNGSISSHQPPPQLSFPQDGQSPFIQSPMPQQENTEPPTGMIQVPDDMRRILAAQMAAGQPYPVPQQAFQPGNPAVVRQQQIQQQHVQQQQGAWSNASPYFGKLMVGSLAGLMILEAIREEEVSSETPEGRGLSALPIQLLRIAARGLDLHIKGYHVHTSAQLILFLGVFLWIFVPSLFQPSDNSPKKQRAGQLRAAPSMASPIHVRRQAWLTAIQTVWVPRHNFFLEAAALLLKTAKLSLRNAIGWHGYQMLTGSTQEEESGRIKAWTIALDSQLAGGDVEICTTRLLLTLLASGTLPDTPMRLMLKALHIRVLLWNLGQTPFIPANIIAAKMARAQWNKARQLNQILIQLRADPTKPHEDELPDHITALVERDCDEVLTAAVIKRAHNLAFNKDTADDVHPAIDAMNTVVYDIHVGTPLDAVAAWWSTCILHDVLSETLDSKTINTEDLDTALTVAPPGSVAKLRASLACAALVDESRGVNIASSLKLLGTEQIASPLNQAKLMVGSSIHASNPDLFLTLRCAVAIGQLARGKDATVQPSQSLRVIEASLRPEMAFAMTLLGFTSVMTLLERVMAQRNGDSDVIDTALEKLSGKLRVWIGGPNGTISGLETDIRSKVVERCLAISKSLVGMDTDTGYGSLSDNE</sequence>
<name>A0ACC1NBE9_9HYPO</name>
<dbReference type="Proteomes" id="UP001143910">
    <property type="component" value="Unassembled WGS sequence"/>
</dbReference>